<dbReference type="Proteomes" id="UP000236146">
    <property type="component" value="Unassembled WGS sequence"/>
</dbReference>
<reference evidence="1 2" key="1">
    <citation type="submission" date="2016-10" db="EMBL/GenBank/DDBJ databases">
        <authorList>
            <person name="Varghese N."/>
        </authorList>
    </citation>
    <scope>NUCLEOTIDE SEQUENCE [LARGE SCALE GENOMIC DNA]</scope>
    <source>
        <strain evidence="1 2">KA00225</strain>
    </source>
</reference>
<comment type="caution">
    <text evidence="1">The sequence shown here is derived from an EMBL/GenBank/DDBJ whole genome shotgun (WGS) entry which is preliminary data.</text>
</comment>
<proteinExistence type="predicted"/>
<dbReference type="EMBL" id="MNLH01000007">
    <property type="protein sequence ID" value="PNS42903.1"/>
    <property type="molecule type" value="Genomic_DNA"/>
</dbReference>
<gene>
    <name evidence="1" type="ORF">BFS05_05875</name>
</gene>
<evidence type="ECO:0000313" key="2">
    <source>
        <dbReference type="Proteomes" id="UP000236146"/>
    </source>
</evidence>
<evidence type="ECO:0000313" key="1">
    <source>
        <dbReference type="EMBL" id="PNS42903.1"/>
    </source>
</evidence>
<protein>
    <submittedName>
        <fullName evidence="1">Uncharacterized protein</fullName>
    </submittedName>
</protein>
<accession>A0A2K1STN2</accession>
<name>A0A2K1STN2_GARVA</name>
<dbReference type="OrthoDB" id="9797931at2"/>
<sequence length="72" mass="8226">MGYQIWAIGQKIVLFRVIPKKILIHKTAKTICRFDLQAIKKKPGGREKPAWAERKREEGFSYGIRIANLASG</sequence>
<dbReference type="AlphaFoldDB" id="A0A2K1STN2"/>
<organism evidence="1 2">
    <name type="scientific">Gardnerella vaginalis</name>
    <dbReference type="NCBI Taxonomy" id="2702"/>
    <lineage>
        <taxon>Bacteria</taxon>
        <taxon>Bacillati</taxon>
        <taxon>Actinomycetota</taxon>
        <taxon>Actinomycetes</taxon>
        <taxon>Bifidobacteriales</taxon>
        <taxon>Bifidobacteriaceae</taxon>
        <taxon>Gardnerella</taxon>
    </lineage>
</organism>